<feature type="region of interest" description="Disordered" evidence="1">
    <location>
        <begin position="1"/>
        <end position="98"/>
    </location>
</feature>
<sequence length="98" mass="9770">MEPLAETAAAMMREGNETASAPAEKPAAGPSVSPRSDTAVFEPASESGSEPAGTTETSRDDADSSNEVRGGAGSDEGDERSGPAVGEESTPTEAEGEV</sequence>
<gene>
    <name evidence="2" type="ORF">THAOC_11760</name>
</gene>
<keyword evidence="3" id="KW-1185">Reference proteome</keyword>
<organism evidence="2 3">
    <name type="scientific">Thalassiosira oceanica</name>
    <name type="common">Marine diatom</name>
    <dbReference type="NCBI Taxonomy" id="159749"/>
    <lineage>
        <taxon>Eukaryota</taxon>
        <taxon>Sar</taxon>
        <taxon>Stramenopiles</taxon>
        <taxon>Ochrophyta</taxon>
        <taxon>Bacillariophyta</taxon>
        <taxon>Coscinodiscophyceae</taxon>
        <taxon>Thalassiosirophycidae</taxon>
        <taxon>Thalassiosirales</taxon>
        <taxon>Thalassiosiraceae</taxon>
        <taxon>Thalassiosira</taxon>
    </lineage>
</organism>
<reference evidence="2 3" key="1">
    <citation type="journal article" date="2012" name="Genome Biol.">
        <title>Genome and low-iron response of an oceanic diatom adapted to chronic iron limitation.</title>
        <authorList>
            <person name="Lommer M."/>
            <person name="Specht M."/>
            <person name="Roy A.S."/>
            <person name="Kraemer L."/>
            <person name="Andreson R."/>
            <person name="Gutowska M.A."/>
            <person name="Wolf J."/>
            <person name="Bergner S.V."/>
            <person name="Schilhabel M.B."/>
            <person name="Klostermeier U.C."/>
            <person name="Beiko R.G."/>
            <person name="Rosenstiel P."/>
            <person name="Hippler M."/>
            <person name="Laroche J."/>
        </authorList>
    </citation>
    <scope>NUCLEOTIDE SEQUENCE [LARGE SCALE GENOMIC DNA]</scope>
    <source>
        <strain evidence="2 3">CCMP1005</strain>
    </source>
</reference>
<evidence type="ECO:0000313" key="2">
    <source>
        <dbReference type="EMBL" id="EJK67236.1"/>
    </source>
</evidence>
<proteinExistence type="predicted"/>
<dbReference type="AlphaFoldDB" id="K0T1X7"/>
<dbReference type="EMBL" id="AGNL01013476">
    <property type="protein sequence ID" value="EJK67236.1"/>
    <property type="molecule type" value="Genomic_DNA"/>
</dbReference>
<accession>K0T1X7</accession>
<feature type="compositionally biased region" description="Polar residues" evidence="1">
    <location>
        <begin position="46"/>
        <end position="56"/>
    </location>
</feature>
<evidence type="ECO:0000256" key="1">
    <source>
        <dbReference type="SAM" id="MobiDB-lite"/>
    </source>
</evidence>
<evidence type="ECO:0000313" key="3">
    <source>
        <dbReference type="Proteomes" id="UP000266841"/>
    </source>
</evidence>
<name>K0T1X7_THAOC</name>
<feature type="non-terminal residue" evidence="2">
    <location>
        <position position="98"/>
    </location>
</feature>
<protein>
    <submittedName>
        <fullName evidence="2">Uncharacterized protein</fullName>
    </submittedName>
</protein>
<comment type="caution">
    <text evidence="2">The sequence shown here is derived from an EMBL/GenBank/DDBJ whole genome shotgun (WGS) entry which is preliminary data.</text>
</comment>
<dbReference type="Proteomes" id="UP000266841">
    <property type="component" value="Unassembled WGS sequence"/>
</dbReference>